<reference evidence="2" key="1">
    <citation type="journal article" date="2023" name="G3 (Bethesda)">
        <title>Whole genome assembly and annotation of the endangered Caribbean coral Acropora cervicornis.</title>
        <authorList>
            <person name="Selwyn J.D."/>
            <person name="Vollmer S.V."/>
        </authorList>
    </citation>
    <scope>NUCLEOTIDE SEQUENCE</scope>
    <source>
        <strain evidence="2">K2</strain>
    </source>
</reference>
<accession>A0AAD9PQL9</accession>
<dbReference type="AlphaFoldDB" id="A0AAD9PQL9"/>
<sequence>MNLDYFARLKQRSSSRMVKWLQEHELLAHPLRCDACNQEMDLVERETSHIDGFQWRCSGFRKKRSLRTNSFFEHYPKVSLGNLMMLIYLWSTDLSRKQTASMMKVSNNLVCRVFRRLEEVCSVDIGRNPVIPFGGRCLVKCDESKFNHKAKYNRGRRAPDVWVFGVLSCDTRPAKGYYEIVRKRDRATLLPILAKCLLPGSEVHTDDWGAYYGLEHHLPNHVARHRVVVHADNFVDPVTGVHTQDVESAWANLKAPIKQRRGISVDDLQVYLDERMWRQWRAQDDVITTFLPVLASQYTDYKV</sequence>
<organism evidence="2 3">
    <name type="scientific">Acropora cervicornis</name>
    <name type="common">Staghorn coral</name>
    <dbReference type="NCBI Taxonomy" id="6130"/>
    <lineage>
        <taxon>Eukaryota</taxon>
        <taxon>Metazoa</taxon>
        <taxon>Cnidaria</taxon>
        <taxon>Anthozoa</taxon>
        <taxon>Hexacorallia</taxon>
        <taxon>Scleractinia</taxon>
        <taxon>Astrocoeniina</taxon>
        <taxon>Acroporidae</taxon>
        <taxon>Acropora</taxon>
    </lineage>
</organism>
<evidence type="ECO:0000313" key="2">
    <source>
        <dbReference type="EMBL" id="KAK2547196.1"/>
    </source>
</evidence>
<keyword evidence="3" id="KW-1185">Reference proteome</keyword>
<dbReference type="Proteomes" id="UP001249851">
    <property type="component" value="Unassembled WGS sequence"/>
</dbReference>
<protein>
    <recommendedName>
        <fullName evidence="1">ISXO2-like transposase domain-containing protein</fullName>
    </recommendedName>
</protein>
<name>A0AAD9PQL9_ACRCE</name>
<dbReference type="EMBL" id="JARQWQ010000205">
    <property type="protein sequence ID" value="KAK2547196.1"/>
    <property type="molecule type" value="Genomic_DNA"/>
</dbReference>
<evidence type="ECO:0000313" key="3">
    <source>
        <dbReference type="Proteomes" id="UP001249851"/>
    </source>
</evidence>
<gene>
    <name evidence="2" type="ORF">P5673_032971</name>
</gene>
<dbReference type="InterPro" id="IPR024445">
    <property type="entry name" value="Tnp_ISXO2-like"/>
</dbReference>
<dbReference type="NCBIfam" id="NF033547">
    <property type="entry name" value="transpos_IS1595"/>
    <property type="match status" value="1"/>
</dbReference>
<dbReference type="InterPro" id="IPR053164">
    <property type="entry name" value="IS1016-like_transposase"/>
</dbReference>
<proteinExistence type="predicted"/>
<dbReference type="PANTHER" id="PTHR47163:SF2">
    <property type="entry name" value="SI:DKEY-17M8.2"/>
    <property type="match status" value="1"/>
</dbReference>
<reference evidence="2" key="2">
    <citation type="journal article" date="2023" name="Science">
        <title>Genomic signatures of disease resistance in endangered staghorn corals.</title>
        <authorList>
            <person name="Vollmer S.V."/>
            <person name="Selwyn J.D."/>
            <person name="Despard B.A."/>
            <person name="Roesel C.L."/>
        </authorList>
    </citation>
    <scope>NUCLEOTIDE SEQUENCE</scope>
    <source>
        <strain evidence="2">K2</strain>
    </source>
</reference>
<dbReference type="Pfam" id="PF12762">
    <property type="entry name" value="DDE_Tnp_IS1595"/>
    <property type="match status" value="1"/>
</dbReference>
<evidence type="ECO:0000259" key="1">
    <source>
        <dbReference type="SMART" id="SM01126"/>
    </source>
</evidence>
<feature type="domain" description="ISXO2-like transposase" evidence="1">
    <location>
        <begin position="132"/>
        <end position="280"/>
    </location>
</feature>
<dbReference type="PANTHER" id="PTHR47163">
    <property type="entry name" value="DDE_TNP_IS1595 DOMAIN-CONTAINING PROTEIN"/>
    <property type="match status" value="1"/>
</dbReference>
<comment type="caution">
    <text evidence="2">The sequence shown here is derived from an EMBL/GenBank/DDBJ whole genome shotgun (WGS) entry which is preliminary data.</text>
</comment>
<dbReference type="SMART" id="SM01126">
    <property type="entry name" value="DDE_Tnp_IS1595"/>
    <property type="match status" value="1"/>
</dbReference>